<dbReference type="Gene3D" id="3.90.550.10">
    <property type="entry name" value="Spore Coat Polysaccharide Biosynthesis Protein SpsA, Chain A"/>
    <property type="match status" value="1"/>
</dbReference>
<dbReference type="InterPro" id="IPR001173">
    <property type="entry name" value="Glyco_trans_2-like"/>
</dbReference>
<dbReference type="EMBL" id="JACYTR010000005">
    <property type="protein sequence ID" value="MBD8524893.1"/>
    <property type="molecule type" value="Genomic_DNA"/>
</dbReference>
<dbReference type="InterPro" id="IPR029044">
    <property type="entry name" value="Nucleotide-diphossugar_trans"/>
</dbReference>
<comment type="caution">
    <text evidence="5">The sequence shown here is derived from an EMBL/GenBank/DDBJ whole genome shotgun (WGS) entry which is preliminary data.</text>
</comment>
<dbReference type="Proteomes" id="UP000613768">
    <property type="component" value="Unassembled WGS sequence"/>
</dbReference>
<proteinExistence type="inferred from homology"/>
<organism evidence="5 6">
    <name type="scientific">Pseudomarimonas arenosa</name>
    <dbReference type="NCBI Taxonomy" id="2774145"/>
    <lineage>
        <taxon>Bacteria</taxon>
        <taxon>Pseudomonadati</taxon>
        <taxon>Pseudomonadota</taxon>
        <taxon>Gammaproteobacteria</taxon>
        <taxon>Lysobacterales</taxon>
        <taxon>Lysobacteraceae</taxon>
        <taxon>Pseudomarimonas</taxon>
    </lineage>
</organism>
<dbReference type="GO" id="GO:0016757">
    <property type="term" value="F:glycosyltransferase activity"/>
    <property type="evidence" value="ECO:0007669"/>
    <property type="project" value="UniProtKB-KW"/>
</dbReference>
<keyword evidence="3" id="KW-0808">Transferase</keyword>
<gene>
    <name evidence="5" type="ORF">IFO71_03970</name>
</gene>
<evidence type="ECO:0000313" key="5">
    <source>
        <dbReference type="EMBL" id="MBD8524893.1"/>
    </source>
</evidence>
<reference evidence="5 6" key="1">
    <citation type="submission" date="2020-09" db="EMBL/GenBank/DDBJ databases">
        <title>Pseudoxanthomonas sp. CAU 1598 isolated from sand of Yaerae Beach.</title>
        <authorList>
            <person name="Kim W."/>
        </authorList>
    </citation>
    <scope>NUCLEOTIDE SEQUENCE [LARGE SCALE GENOMIC DNA]</scope>
    <source>
        <strain evidence="5 6">CAU 1598</strain>
    </source>
</reference>
<evidence type="ECO:0000313" key="6">
    <source>
        <dbReference type="Proteomes" id="UP000613768"/>
    </source>
</evidence>
<evidence type="ECO:0000256" key="1">
    <source>
        <dbReference type="ARBA" id="ARBA00006739"/>
    </source>
</evidence>
<feature type="domain" description="Glycosyltransferase 2-like" evidence="4">
    <location>
        <begin position="3"/>
        <end position="165"/>
    </location>
</feature>
<keyword evidence="6" id="KW-1185">Reference proteome</keyword>
<sequence>MAVIVVNFNTSADTLECLASLQQQGLGFLTVAVVDNASTEEQRRILRDGISKLDLPSELIENGSNLGFAAAVDVQIRRLLANSEVMRIFLFNNDAVALPALAHWLQDHAAGDLCAARVMKYADPQRVDSLGIVMYRSMLASNRLSVEEPLLGPTGGCAVYSRRLLCELQRIYGYTFDHRFFCYAEDTDVALRAVLLGFEPDYFDGAVALHKGQASSGGGFSDFVLYHGIRNSIWLLLKSLPGRLLLLSLAHIALLHLGVVVRHTLRGKFSVVVRLYRDALSGARTFWRERVLLAQIGDRGHKALQRCIDPKFYDRGYVRQAVKGLFNREA</sequence>
<evidence type="ECO:0000259" key="4">
    <source>
        <dbReference type="Pfam" id="PF00535"/>
    </source>
</evidence>
<dbReference type="RefSeq" id="WP_192028243.1">
    <property type="nucleotide sequence ID" value="NZ_JACYTR010000005.1"/>
</dbReference>
<protein>
    <submittedName>
        <fullName evidence="5">Glycosyltransferase family 2 protein</fullName>
    </submittedName>
</protein>
<dbReference type="Pfam" id="PF00535">
    <property type="entry name" value="Glycos_transf_2"/>
    <property type="match status" value="1"/>
</dbReference>
<evidence type="ECO:0000256" key="3">
    <source>
        <dbReference type="ARBA" id="ARBA00022679"/>
    </source>
</evidence>
<dbReference type="PANTHER" id="PTHR43179:SF12">
    <property type="entry name" value="GALACTOFURANOSYLTRANSFERASE GLFT2"/>
    <property type="match status" value="1"/>
</dbReference>
<keyword evidence="2" id="KW-0328">Glycosyltransferase</keyword>
<comment type="similarity">
    <text evidence="1">Belongs to the glycosyltransferase 2 family.</text>
</comment>
<dbReference type="SUPFAM" id="SSF53448">
    <property type="entry name" value="Nucleotide-diphospho-sugar transferases"/>
    <property type="match status" value="1"/>
</dbReference>
<evidence type="ECO:0000256" key="2">
    <source>
        <dbReference type="ARBA" id="ARBA00022676"/>
    </source>
</evidence>
<name>A0AAW3ZFK7_9GAMM</name>
<accession>A0AAW3ZFK7</accession>
<dbReference type="AlphaFoldDB" id="A0AAW3ZFK7"/>
<dbReference type="PANTHER" id="PTHR43179">
    <property type="entry name" value="RHAMNOSYLTRANSFERASE WBBL"/>
    <property type="match status" value="1"/>
</dbReference>